<proteinExistence type="predicted"/>
<dbReference type="EMBL" id="JBHTIR010000259">
    <property type="protein sequence ID" value="MFD0851114.1"/>
    <property type="molecule type" value="Genomic_DNA"/>
</dbReference>
<feature type="compositionally biased region" description="Polar residues" evidence="1">
    <location>
        <begin position="24"/>
        <end position="39"/>
    </location>
</feature>
<evidence type="ECO:0000313" key="4">
    <source>
        <dbReference type="Proteomes" id="UP001597083"/>
    </source>
</evidence>
<evidence type="ECO:0000256" key="2">
    <source>
        <dbReference type="SAM" id="SignalP"/>
    </source>
</evidence>
<dbReference type="Proteomes" id="UP001597083">
    <property type="component" value="Unassembled WGS sequence"/>
</dbReference>
<sequence length="205" mass="20965">MTCAFFGATVLVAPAFAQPIRTLDSPSTPEEQALQQARDTGQPVDVAGRTSEMEKLTALPDGQLALETAPVPVRVNRDGAFHDADLALVRSGGGIASRMSVNGVTFGLGGGDVLATMVKDGKSLTLTWPGGALPEPVLQGDSATYVDAAGAGLDIVVRSTPTGWSHYIVVKTPEAAQNPALERVTFGVRGSGVRLQRGAGGGVAA</sequence>
<feature type="chain" id="PRO_5047383281" evidence="2">
    <location>
        <begin position="18"/>
        <end position="205"/>
    </location>
</feature>
<feature type="non-terminal residue" evidence="3">
    <location>
        <position position="205"/>
    </location>
</feature>
<protein>
    <submittedName>
        <fullName evidence="3">Uncharacterized protein</fullName>
    </submittedName>
</protein>
<keyword evidence="2" id="KW-0732">Signal</keyword>
<accession>A0ABW3C9F7</accession>
<gene>
    <name evidence="3" type="ORF">ACFQ07_02710</name>
</gene>
<keyword evidence="4" id="KW-1185">Reference proteome</keyword>
<feature type="signal peptide" evidence="2">
    <location>
        <begin position="1"/>
        <end position="17"/>
    </location>
</feature>
<organism evidence="3 4">
    <name type="scientific">Actinomadura adrarensis</name>
    <dbReference type="NCBI Taxonomy" id="1819600"/>
    <lineage>
        <taxon>Bacteria</taxon>
        <taxon>Bacillati</taxon>
        <taxon>Actinomycetota</taxon>
        <taxon>Actinomycetes</taxon>
        <taxon>Streptosporangiales</taxon>
        <taxon>Thermomonosporaceae</taxon>
        <taxon>Actinomadura</taxon>
    </lineage>
</organism>
<reference evidence="4" key="1">
    <citation type="journal article" date="2019" name="Int. J. Syst. Evol. Microbiol.">
        <title>The Global Catalogue of Microorganisms (GCM) 10K type strain sequencing project: providing services to taxonomists for standard genome sequencing and annotation.</title>
        <authorList>
            <consortium name="The Broad Institute Genomics Platform"/>
            <consortium name="The Broad Institute Genome Sequencing Center for Infectious Disease"/>
            <person name="Wu L."/>
            <person name="Ma J."/>
        </authorList>
    </citation>
    <scope>NUCLEOTIDE SEQUENCE [LARGE SCALE GENOMIC DNA]</scope>
    <source>
        <strain evidence="4">JCM 31696</strain>
    </source>
</reference>
<name>A0ABW3C9F7_9ACTN</name>
<feature type="region of interest" description="Disordered" evidence="1">
    <location>
        <begin position="22"/>
        <end position="44"/>
    </location>
</feature>
<evidence type="ECO:0000256" key="1">
    <source>
        <dbReference type="SAM" id="MobiDB-lite"/>
    </source>
</evidence>
<comment type="caution">
    <text evidence="3">The sequence shown here is derived from an EMBL/GenBank/DDBJ whole genome shotgun (WGS) entry which is preliminary data.</text>
</comment>
<evidence type="ECO:0000313" key="3">
    <source>
        <dbReference type="EMBL" id="MFD0851114.1"/>
    </source>
</evidence>